<proteinExistence type="predicted"/>
<dbReference type="EMBL" id="CP020330">
    <property type="protein sequence ID" value="AQZ50800.1"/>
    <property type="molecule type" value="Genomic_DNA"/>
</dbReference>
<name>A0A1U9YZI1_9HYPH</name>
<dbReference type="RefSeq" id="WP_018065054.1">
    <property type="nucleotide sequence ID" value="NZ_AQWH01000010.1"/>
</dbReference>
<dbReference type="AlphaFoldDB" id="A0A1U9YZI1"/>
<dbReference type="STRING" id="1122214.Mame_01439"/>
<dbReference type="Proteomes" id="UP000191135">
    <property type="component" value="Chromosome"/>
</dbReference>
<evidence type="ECO:0000313" key="2">
    <source>
        <dbReference type="Proteomes" id="UP000191135"/>
    </source>
</evidence>
<evidence type="ECO:0000313" key="1">
    <source>
        <dbReference type="EMBL" id="AQZ50800.1"/>
    </source>
</evidence>
<reference evidence="1 2" key="1">
    <citation type="submission" date="2017-03" db="EMBL/GenBank/DDBJ databases">
        <title>Foreign affairs: Plasmid Transfer between Roseobacters and Rhizobia.</title>
        <authorList>
            <person name="Bartling P."/>
            <person name="Bunk B."/>
            <person name="Overmann J."/>
            <person name="Brinkmann H."/>
            <person name="Petersen J."/>
        </authorList>
    </citation>
    <scope>NUCLEOTIDE SEQUENCE [LARGE SCALE GENOMIC DNA]</scope>
    <source>
        <strain evidence="1 2">MACL11</strain>
    </source>
</reference>
<accession>A0A1U9YZI1</accession>
<sequence>MGDLKTDIEARYTAICSQVDEATGSDREDEALRAAFAELAALMIAYRYREGGEGARDALAAALSRDQGRSAHRISLAERARALLAETR</sequence>
<gene>
    <name evidence="1" type="ORF">Mame_01439</name>
</gene>
<protein>
    <submittedName>
        <fullName evidence="1">Uncharacterized protein</fullName>
    </submittedName>
</protein>
<keyword evidence="2" id="KW-1185">Reference proteome</keyword>
<dbReference type="KEGG" id="mmed:Mame_01439"/>
<organism evidence="1 2">
    <name type="scientific">Martelella mediterranea DSM 17316</name>
    <dbReference type="NCBI Taxonomy" id="1122214"/>
    <lineage>
        <taxon>Bacteria</taxon>
        <taxon>Pseudomonadati</taxon>
        <taxon>Pseudomonadota</taxon>
        <taxon>Alphaproteobacteria</taxon>
        <taxon>Hyphomicrobiales</taxon>
        <taxon>Aurantimonadaceae</taxon>
        <taxon>Martelella</taxon>
    </lineage>
</organism>